<dbReference type="InterPro" id="IPR036412">
    <property type="entry name" value="HAD-like_sf"/>
</dbReference>
<dbReference type="InterPro" id="IPR023214">
    <property type="entry name" value="HAD_sf"/>
</dbReference>
<dbReference type="PANTHER" id="PTHR46193:SF10">
    <property type="entry name" value="6-PHOSPHOGLUCONATE PHOSPHATASE"/>
    <property type="match status" value="1"/>
</dbReference>
<reference evidence="5 6" key="1">
    <citation type="submission" date="2023-07" db="EMBL/GenBank/DDBJ databases">
        <title>Sorghum-associated microbial communities from plants grown in Nebraska, USA.</title>
        <authorList>
            <person name="Schachtman D."/>
        </authorList>
    </citation>
    <scope>NUCLEOTIDE SEQUENCE [LARGE SCALE GENOMIC DNA]</scope>
    <source>
        <strain evidence="5 6">584</strain>
    </source>
</reference>
<sequence>MDTVDPVQIALPVSFGTGVSAVIFDCDGVLVDSEFVACRAVAELIAHFEPRAPVEELVEQLVGTPDTYILRQVAERFGTVFPDDIGQRMVRVIDDALAQGLDAIPGVRPALEGLALPMAVASNSHAARVRRSLEIAGISHLFGDHVYTPEMVAHPKPAPDLYLHAAGRLGIDPRHCLVIEDSVPGTTAGVAAGMRVIGFLGGRHIRDGHAERLRAAGAGLICPHMDDLAGLVAGLRA</sequence>
<evidence type="ECO:0000256" key="3">
    <source>
        <dbReference type="ARBA" id="ARBA00022723"/>
    </source>
</evidence>
<dbReference type="InterPro" id="IPR023198">
    <property type="entry name" value="PGP-like_dom2"/>
</dbReference>
<dbReference type="PANTHER" id="PTHR46193">
    <property type="entry name" value="6-PHOSPHOGLUCONATE PHOSPHATASE"/>
    <property type="match status" value="1"/>
</dbReference>
<name>A0ABU1JJZ5_9PROT</name>
<dbReference type="EMBL" id="JAVDPW010000002">
    <property type="protein sequence ID" value="MDR6288928.1"/>
    <property type="molecule type" value="Genomic_DNA"/>
</dbReference>
<protein>
    <submittedName>
        <fullName evidence="5">HAD superfamily hydrolase (TIGR01509 family)</fullName>
    </submittedName>
</protein>
<dbReference type="SUPFAM" id="SSF56784">
    <property type="entry name" value="HAD-like"/>
    <property type="match status" value="1"/>
</dbReference>
<proteinExistence type="inferred from homology"/>
<keyword evidence="5" id="KW-0378">Hydrolase</keyword>
<dbReference type="NCBIfam" id="TIGR01509">
    <property type="entry name" value="HAD-SF-IA-v3"/>
    <property type="match status" value="1"/>
</dbReference>
<dbReference type="Gene3D" id="3.40.50.1000">
    <property type="entry name" value="HAD superfamily/HAD-like"/>
    <property type="match status" value="1"/>
</dbReference>
<organism evidence="5 6">
    <name type="scientific">Inquilinus ginsengisoli</name>
    <dbReference type="NCBI Taxonomy" id="363840"/>
    <lineage>
        <taxon>Bacteria</taxon>
        <taxon>Pseudomonadati</taxon>
        <taxon>Pseudomonadota</taxon>
        <taxon>Alphaproteobacteria</taxon>
        <taxon>Rhodospirillales</taxon>
        <taxon>Rhodospirillaceae</taxon>
        <taxon>Inquilinus</taxon>
    </lineage>
</organism>
<keyword evidence="4" id="KW-0460">Magnesium</keyword>
<comment type="similarity">
    <text evidence="2">Belongs to the HAD-like hydrolase superfamily. CbbY/CbbZ/Gph/YieH family.</text>
</comment>
<evidence type="ECO:0000256" key="1">
    <source>
        <dbReference type="ARBA" id="ARBA00001946"/>
    </source>
</evidence>
<dbReference type="SFLD" id="SFLDS00003">
    <property type="entry name" value="Haloacid_Dehalogenase"/>
    <property type="match status" value="1"/>
</dbReference>
<dbReference type="CDD" id="cd07526">
    <property type="entry name" value="HAD_BPGM_like"/>
    <property type="match status" value="1"/>
</dbReference>
<dbReference type="SFLD" id="SFLDG01135">
    <property type="entry name" value="C1.5.6:_HAD__Beta-PGM__Phospha"/>
    <property type="match status" value="1"/>
</dbReference>
<evidence type="ECO:0000313" key="5">
    <source>
        <dbReference type="EMBL" id="MDR6288928.1"/>
    </source>
</evidence>
<dbReference type="SFLD" id="SFLDG01129">
    <property type="entry name" value="C1.5:_HAD__Beta-PGM__Phosphata"/>
    <property type="match status" value="1"/>
</dbReference>
<dbReference type="Proteomes" id="UP001262410">
    <property type="component" value="Unassembled WGS sequence"/>
</dbReference>
<dbReference type="InterPro" id="IPR051600">
    <property type="entry name" value="Beta-PGM-like"/>
</dbReference>
<evidence type="ECO:0000313" key="6">
    <source>
        <dbReference type="Proteomes" id="UP001262410"/>
    </source>
</evidence>
<dbReference type="GO" id="GO:0016787">
    <property type="term" value="F:hydrolase activity"/>
    <property type="evidence" value="ECO:0007669"/>
    <property type="project" value="UniProtKB-KW"/>
</dbReference>
<evidence type="ECO:0000256" key="4">
    <source>
        <dbReference type="ARBA" id="ARBA00022842"/>
    </source>
</evidence>
<gene>
    <name evidence="5" type="ORF">E9232_001435</name>
</gene>
<dbReference type="RefSeq" id="WP_309793019.1">
    <property type="nucleotide sequence ID" value="NZ_JAVDPW010000002.1"/>
</dbReference>
<comment type="caution">
    <text evidence="5">The sequence shown here is derived from an EMBL/GenBank/DDBJ whole genome shotgun (WGS) entry which is preliminary data.</text>
</comment>
<accession>A0ABU1JJZ5</accession>
<evidence type="ECO:0000256" key="2">
    <source>
        <dbReference type="ARBA" id="ARBA00006171"/>
    </source>
</evidence>
<dbReference type="Gene3D" id="1.10.150.240">
    <property type="entry name" value="Putative phosphatase, domain 2"/>
    <property type="match status" value="1"/>
</dbReference>
<dbReference type="InterPro" id="IPR006439">
    <property type="entry name" value="HAD-SF_hydro_IA"/>
</dbReference>
<comment type="cofactor">
    <cofactor evidence="1">
        <name>Mg(2+)</name>
        <dbReference type="ChEBI" id="CHEBI:18420"/>
    </cofactor>
</comment>
<keyword evidence="6" id="KW-1185">Reference proteome</keyword>
<keyword evidence="3" id="KW-0479">Metal-binding</keyword>
<dbReference type="Pfam" id="PF00702">
    <property type="entry name" value="Hydrolase"/>
    <property type="match status" value="1"/>
</dbReference>